<reference evidence="1 2" key="1">
    <citation type="submission" date="2019-03" db="EMBL/GenBank/DDBJ databases">
        <title>First draft genome of Liparis tanakae, snailfish: a comprehensive survey of snailfish specific genes.</title>
        <authorList>
            <person name="Kim W."/>
            <person name="Song I."/>
            <person name="Jeong J.-H."/>
            <person name="Kim D."/>
            <person name="Kim S."/>
            <person name="Ryu S."/>
            <person name="Song J.Y."/>
            <person name="Lee S.K."/>
        </authorList>
    </citation>
    <scope>NUCLEOTIDE SEQUENCE [LARGE SCALE GENOMIC DNA]</scope>
    <source>
        <tissue evidence="1">Muscle</tissue>
    </source>
</reference>
<organism evidence="1 2">
    <name type="scientific">Liparis tanakae</name>
    <name type="common">Tanaka's snailfish</name>
    <dbReference type="NCBI Taxonomy" id="230148"/>
    <lineage>
        <taxon>Eukaryota</taxon>
        <taxon>Metazoa</taxon>
        <taxon>Chordata</taxon>
        <taxon>Craniata</taxon>
        <taxon>Vertebrata</taxon>
        <taxon>Euteleostomi</taxon>
        <taxon>Actinopterygii</taxon>
        <taxon>Neopterygii</taxon>
        <taxon>Teleostei</taxon>
        <taxon>Neoteleostei</taxon>
        <taxon>Acanthomorphata</taxon>
        <taxon>Eupercaria</taxon>
        <taxon>Perciformes</taxon>
        <taxon>Cottioidei</taxon>
        <taxon>Cottales</taxon>
        <taxon>Liparidae</taxon>
        <taxon>Liparis</taxon>
    </lineage>
</organism>
<dbReference type="EMBL" id="SRLO01000837">
    <property type="protein sequence ID" value="TNN45586.1"/>
    <property type="molecule type" value="Genomic_DNA"/>
</dbReference>
<keyword evidence="2" id="KW-1185">Reference proteome</keyword>
<sequence>MHSAEGWYECIQQPRRWVVWMLYDDDNGSLGHAGERLSETLPFPSKDRLTGIHQARFMCLTVNT</sequence>
<dbReference type="AlphaFoldDB" id="A0A4Z2FWG0"/>
<comment type="caution">
    <text evidence="1">The sequence shown here is derived from an EMBL/GenBank/DDBJ whole genome shotgun (WGS) entry which is preliminary data.</text>
</comment>
<accession>A0A4Z2FWG0</accession>
<evidence type="ECO:0000313" key="2">
    <source>
        <dbReference type="Proteomes" id="UP000314294"/>
    </source>
</evidence>
<gene>
    <name evidence="1" type="ORF">EYF80_044200</name>
</gene>
<protein>
    <submittedName>
        <fullName evidence="1">Uncharacterized protein</fullName>
    </submittedName>
</protein>
<evidence type="ECO:0000313" key="1">
    <source>
        <dbReference type="EMBL" id="TNN45586.1"/>
    </source>
</evidence>
<proteinExistence type="predicted"/>
<name>A0A4Z2FWG0_9TELE</name>
<dbReference type="Proteomes" id="UP000314294">
    <property type="component" value="Unassembled WGS sequence"/>
</dbReference>